<keyword evidence="2 7" id="KW-0808">Transferase</keyword>
<dbReference type="Pfam" id="PF10385">
    <property type="entry name" value="RNA_pol_Rpb2_45"/>
    <property type="match status" value="1"/>
</dbReference>
<keyword evidence="13" id="KW-1185">Reference proteome</keyword>
<evidence type="ECO:0000259" key="8">
    <source>
        <dbReference type="Pfam" id="PF00562"/>
    </source>
</evidence>
<feature type="domain" description="RNA polymerase Rpb2" evidence="10">
    <location>
        <begin position="38"/>
        <end position="103"/>
    </location>
</feature>
<dbReference type="Pfam" id="PF04565">
    <property type="entry name" value="RNA_pol_Rpb2_3"/>
    <property type="match status" value="1"/>
</dbReference>
<evidence type="ECO:0000259" key="10">
    <source>
        <dbReference type="Pfam" id="PF04565"/>
    </source>
</evidence>
<dbReference type="GO" id="GO:0032549">
    <property type="term" value="F:ribonucleoside binding"/>
    <property type="evidence" value="ECO:0007669"/>
    <property type="project" value="InterPro"/>
</dbReference>
<dbReference type="Gene3D" id="2.40.50.150">
    <property type="match status" value="1"/>
</dbReference>
<dbReference type="InterPro" id="IPR007120">
    <property type="entry name" value="DNA-dir_RNAP_su2_dom"/>
</dbReference>
<dbReference type="NCBIfam" id="NF001616">
    <property type="entry name" value="PRK00405.1"/>
    <property type="match status" value="1"/>
</dbReference>
<reference evidence="12 13" key="1">
    <citation type="submission" date="2018-01" db="EMBL/GenBank/DDBJ databases">
        <title>Draft genome sequence of Nonomuraea sp. KC333.</title>
        <authorList>
            <person name="Sahin N."/>
            <person name="Saygin H."/>
            <person name="Ay H."/>
        </authorList>
    </citation>
    <scope>NUCLEOTIDE SEQUENCE [LARGE SCALE GENOMIC DNA]</scope>
    <source>
        <strain evidence="12 13">KC333</strain>
    </source>
</reference>
<dbReference type="EMBL" id="POUD01000234">
    <property type="protein sequence ID" value="PZG09980.1"/>
    <property type="molecule type" value="Genomic_DNA"/>
</dbReference>
<dbReference type="Gene3D" id="2.30.150.10">
    <property type="entry name" value="DNA-directed RNA polymerase, beta subunit, external 1 domain"/>
    <property type="match status" value="1"/>
</dbReference>
<sequence length="775" mass="85248">RERMTTQDVEAITPQTLINIRPVVASIKEFFGTSQLSQFMDHTNPLAGLTHKRRLNALGPGGLSRERAGFEVRDVHPSHYGRMCPIETPEGPNIGLIGSLASYGRLNAFGFIETPYRKVVDGKVTDQIDYLTADEEDRFVKAQANTALNPDGTFAETRVLVRTKGGETELARAEEVDYIDVSPRQMVSVATAMIPFLEHDDANRALMGANMMRQSVPLLKSEAPLVGTGMEYRAATDAGDMIGAEKAGVVEEVSADYITVMNDDGTRTTYRIAKFKRSNQGTSVNQKPIVSEGDRVEAGQIIADGPCTDNGEMALGKNLLVAFMPWEGHNYEDAIIISQRLVQDDVLSSIHIEEHEVDARDTKLGPEEITRDIPNVSEEVLADLDERGIIRIGAEVVQGDILVGKVTPKGETELTPEERLLRAIFGEKAREVRDTSLKVPHGEQGKVIGVRVFSREEGDELPPGVNELVRVYVAQKRKITDGDKLAGRHGNKGVISKILPVEDMPFLEDGTPVDIILNPLGVPGRMNVGQVLETHLGWIAARGWDISGIEEAWAERLRDKGFGQVEPRTNVATPVFDGAHEEEIVGLLESTIPNRDGDRLVQRSGKAQLFDGRSGEPFPYPIAVGYIYILKLHHLVDDKIHARSTGPYSMITQQPLGGKAQFGGQRFGEMEVWALEAYGAAYALQELLTIKSDDVLGRVKVYEAIVKGENIPEPGIPESFKVLIKEMQSLCLNVEVLSSDGMSIEMRDTDEDVFRAAEELGIDLSRREPSSVEEV</sequence>
<dbReference type="Proteomes" id="UP000249304">
    <property type="component" value="Unassembled WGS sequence"/>
</dbReference>
<evidence type="ECO:0000256" key="5">
    <source>
        <dbReference type="ARBA" id="ARBA00048552"/>
    </source>
</evidence>
<dbReference type="RefSeq" id="WP_111183594.1">
    <property type="nucleotide sequence ID" value="NZ_POUD01000234.1"/>
</dbReference>
<dbReference type="EC" id="2.7.7.6" evidence="7"/>
<organism evidence="12 13">
    <name type="scientific">Nonomuraea aridisoli</name>
    <dbReference type="NCBI Taxonomy" id="2070368"/>
    <lineage>
        <taxon>Bacteria</taxon>
        <taxon>Bacillati</taxon>
        <taxon>Actinomycetota</taxon>
        <taxon>Actinomycetes</taxon>
        <taxon>Streptosporangiales</taxon>
        <taxon>Streptosporangiaceae</taxon>
        <taxon>Nonomuraea</taxon>
    </lineage>
</organism>
<dbReference type="OrthoDB" id="9803954at2"/>
<evidence type="ECO:0000256" key="6">
    <source>
        <dbReference type="RuleBase" id="RU000434"/>
    </source>
</evidence>
<dbReference type="Pfam" id="PF00562">
    <property type="entry name" value="RNA_pol_Rpb2_6"/>
    <property type="match status" value="1"/>
</dbReference>
<accession>A0A2W2E8U5</accession>
<dbReference type="AlphaFoldDB" id="A0A2W2E8U5"/>
<dbReference type="InterPro" id="IPR014724">
    <property type="entry name" value="RNA_pol_RPB2_OB-fold"/>
</dbReference>
<comment type="function">
    <text evidence="7">DNA-dependent RNA polymerase catalyzes the transcription of DNA into RNA using the four ribonucleoside triphosphates as substrates.</text>
</comment>
<evidence type="ECO:0000256" key="4">
    <source>
        <dbReference type="ARBA" id="ARBA00023163"/>
    </source>
</evidence>
<comment type="subunit">
    <text evidence="7">The RNAP catalytic core consists of 2 alpha, 1 beta, 1 beta' and 1 omega subunit. When a sigma factor is associated with the core the holoenzyme is formed, which can initiate transcription.</text>
</comment>
<dbReference type="PROSITE" id="PS01166">
    <property type="entry name" value="RNA_POL_BETA"/>
    <property type="match status" value="1"/>
</dbReference>
<feature type="domain" description="DNA-directed RNA polymerase subunit 2 hybrid-binding" evidence="8">
    <location>
        <begin position="244"/>
        <end position="661"/>
    </location>
</feature>
<protein>
    <recommendedName>
        <fullName evidence="7">DNA-directed RNA polymerase subunit beta</fullName>
        <ecNumber evidence="7">2.7.7.6</ecNumber>
    </recommendedName>
</protein>
<dbReference type="InterPro" id="IPR007645">
    <property type="entry name" value="RNA_pol_Rpb2_3"/>
</dbReference>
<evidence type="ECO:0000256" key="2">
    <source>
        <dbReference type="ARBA" id="ARBA00022679"/>
    </source>
</evidence>
<evidence type="ECO:0000259" key="9">
    <source>
        <dbReference type="Pfam" id="PF04560"/>
    </source>
</evidence>
<dbReference type="CDD" id="cd00653">
    <property type="entry name" value="RNA_pol_B_RPB2"/>
    <property type="match status" value="1"/>
</dbReference>
<dbReference type="InterPro" id="IPR042107">
    <property type="entry name" value="DNA-dir_RNA_pol_bsu_ext_1_sf"/>
</dbReference>
<keyword evidence="4 7" id="KW-0804">Transcription</keyword>
<comment type="caution">
    <text evidence="12">The sequence shown here is derived from an EMBL/GenBank/DDBJ whole genome shotgun (WGS) entry which is preliminary data.</text>
</comment>
<dbReference type="GO" id="GO:0003677">
    <property type="term" value="F:DNA binding"/>
    <property type="evidence" value="ECO:0007669"/>
    <property type="project" value="InterPro"/>
</dbReference>
<name>A0A2W2E8U5_9ACTN</name>
<dbReference type="InterPro" id="IPR007121">
    <property type="entry name" value="RNA_pol_bsu_CS"/>
</dbReference>
<dbReference type="Gene3D" id="2.40.270.10">
    <property type="entry name" value="DNA-directed RNA polymerase, subunit 2, domain 6"/>
    <property type="match status" value="1"/>
</dbReference>
<dbReference type="Gene3D" id="3.90.1800.10">
    <property type="entry name" value="RNA polymerase alpha subunit dimerisation domain"/>
    <property type="match status" value="1"/>
</dbReference>
<evidence type="ECO:0000259" key="11">
    <source>
        <dbReference type="Pfam" id="PF10385"/>
    </source>
</evidence>
<dbReference type="InterPro" id="IPR037033">
    <property type="entry name" value="DNA-dir_RNAP_su2_hyb_sf"/>
</dbReference>
<dbReference type="InterPro" id="IPR015712">
    <property type="entry name" value="DNA-dir_RNA_pol_su2"/>
</dbReference>
<dbReference type="NCBIfam" id="TIGR02013">
    <property type="entry name" value="rpoB"/>
    <property type="match status" value="1"/>
</dbReference>
<dbReference type="GO" id="GO:0000428">
    <property type="term" value="C:DNA-directed RNA polymerase complex"/>
    <property type="evidence" value="ECO:0007669"/>
    <property type="project" value="UniProtKB-KW"/>
</dbReference>
<gene>
    <name evidence="12" type="ORF">C1J01_36780</name>
</gene>
<keyword evidence="1 7" id="KW-0240">DNA-directed RNA polymerase</keyword>
<dbReference type="InterPro" id="IPR010243">
    <property type="entry name" value="RNA_pol_bsu_bac"/>
</dbReference>
<evidence type="ECO:0000313" key="12">
    <source>
        <dbReference type="EMBL" id="PZG09980.1"/>
    </source>
</evidence>
<dbReference type="Gene3D" id="3.90.1100.10">
    <property type="match status" value="1"/>
</dbReference>
<comment type="catalytic activity">
    <reaction evidence="5 7">
        <text>RNA(n) + a ribonucleoside 5'-triphosphate = RNA(n+1) + diphosphate</text>
        <dbReference type="Rhea" id="RHEA:21248"/>
        <dbReference type="Rhea" id="RHEA-COMP:14527"/>
        <dbReference type="Rhea" id="RHEA-COMP:17342"/>
        <dbReference type="ChEBI" id="CHEBI:33019"/>
        <dbReference type="ChEBI" id="CHEBI:61557"/>
        <dbReference type="ChEBI" id="CHEBI:140395"/>
        <dbReference type="EC" id="2.7.7.6"/>
    </reaction>
</comment>
<dbReference type="PANTHER" id="PTHR20856">
    <property type="entry name" value="DNA-DIRECTED RNA POLYMERASE I SUBUNIT 2"/>
    <property type="match status" value="1"/>
</dbReference>
<feature type="domain" description="RNA polymerase Rpb2" evidence="9">
    <location>
        <begin position="663"/>
        <end position="737"/>
    </location>
</feature>
<dbReference type="InterPro" id="IPR007641">
    <property type="entry name" value="RNA_pol_Rpb2_7"/>
</dbReference>
<dbReference type="GO" id="GO:0006351">
    <property type="term" value="P:DNA-templated transcription"/>
    <property type="evidence" value="ECO:0007669"/>
    <property type="project" value="InterPro"/>
</dbReference>
<dbReference type="SUPFAM" id="SSF64484">
    <property type="entry name" value="beta and beta-prime subunits of DNA dependent RNA-polymerase"/>
    <property type="match status" value="1"/>
</dbReference>
<evidence type="ECO:0000256" key="7">
    <source>
        <dbReference type="RuleBase" id="RU363031"/>
    </source>
</evidence>
<dbReference type="Gene3D" id="2.40.50.100">
    <property type="match status" value="1"/>
</dbReference>
<keyword evidence="3 7" id="KW-0548">Nucleotidyltransferase</keyword>
<evidence type="ECO:0000313" key="13">
    <source>
        <dbReference type="Proteomes" id="UP000249304"/>
    </source>
</evidence>
<evidence type="ECO:0000256" key="1">
    <source>
        <dbReference type="ARBA" id="ARBA00022478"/>
    </source>
</evidence>
<comment type="similarity">
    <text evidence="6">Belongs to the RNA polymerase beta chain family.</text>
</comment>
<evidence type="ECO:0000256" key="3">
    <source>
        <dbReference type="ARBA" id="ARBA00022695"/>
    </source>
</evidence>
<feature type="domain" description="DNA-directed RNA polymerase beta subunit external 1" evidence="11">
    <location>
        <begin position="116"/>
        <end position="182"/>
    </location>
</feature>
<dbReference type="Pfam" id="PF04560">
    <property type="entry name" value="RNA_pol_Rpb2_7"/>
    <property type="match status" value="1"/>
</dbReference>
<proteinExistence type="inferred from homology"/>
<dbReference type="FunFam" id="3.90.1800.10:FF:000001">
    <property type="entry name" value="DNA-directed RNA polymerase subunit beta"/>
    <property type="match status" value="1"/>
</dbReference>
<dbReference type="InterPro" id="IPR019462">
    <property type="entry name" value="DNA-dir_RNA_pol_bsu_external_1"/>
</dbReference>
<feature type="non-terminal residue" evidence="12">
    <location>
        <position position="1"/>
    </location>
</feature>
<dbReference type="GO" id="GO:0003899">
    <property type="term" value="F:DNA-directed RNA polymerase activity"/>
    <property type="evidence" value="ECO:0007669"/>
    <property type="project" value="UniProtKB-EC"/>
</dbReference>